<organism evidence="8 9">
    <name type="scientific">Dyella agri</name>
    <dbReference type="NCBI Taxonomy" id="1926869"/>
    <lineage>
        <taxon>Bacteria</taxon>
        <taxon>Pseudomonadati</taxon>
        <taxon>Pseudomonadota</taxon>
        <taxon>Gammaproteobacteria</taxon>
        <taxon>Lysobacterales</taxon>
        <taxon>Rhodanobacteraceae</taxon>
        <taxon>Dyella</taxon>
    </lineage>
</organism>
<comment type="subcellular location">
    <subcellularLocation>
        <location evidence="1">Cell membrane</location>
        <topology evidence="1">Multi-pass membrane protein</topology>
    </subcellularLocation>
</comment>
<keyword evidence="2" id="KW-1003">Cell membrane</keyword>
<keyword evidence="4 6" id="KW-1133">Transmembrane helix</keyword>
<evidence type="ECO:0000256" key="2">
    <source>
        <dbReference type="ARBA" id="ARBA00022475"/>
    </source>
</evidence>
<protein>
    <submittedName>
        <fullName evidence="8">MASE1 domain-containing protein</fullName>
    </submittedName>
</protein>
<feature type="transmembrane region" description="Helical" evidence="6">
    <location>
        <begin position="76"/>
        <end position="97"/>
    </location>
</feature>
<feature type="transmembrane region" description="Helical" evidence="6">
    <location>
        <begin position="268"/>
        <end position="289"/>
    </location>
</feature>
<dbReference type="RefSeq" id="WP_404541155.1">
    <property type="nucleotide sequence ID" value="NZ_JADIKL010000008.1"/>
</dbReference>
<accession>A0ABW8KIN0</accession>
<feature type="transmembrane region" description="Helical" evidence="6">
    <location>
        <begin position="194"/>
        <end position="213"/>
    </location>
</feature>
<evidence type="ECO:0000256" key="3">
    <source>
        <dbReference type="ARBA" id="ARBA00022692"/>
    </source>
</evidence>
<reference evidence="8 9" key="1">
    <citation type="submission" date="2020-10" db="EMBL/GenBank/DDBJ databases">
        <title>Phylogeny of dyella-like bacteria.</title>
        <authorList>
            <person name="Fu J."/>
        </authorList>
    </citation>
    <scope>NUCLEOTIDE SEQUENCE [LARGE SCALE GENOMIC DNA]</scope>
    <source>
        <strain evidence="8 9">DKC-1</strain>
    </source>
</reference>
<keyword evidence="3 6" id="KW-0812">Transmembrane</keyword>
<evidence type="ECO:0000256" key="4">
    <source>
        <dbReference type="ARBA" id="ARBA00022989"/>
    </source>
</evidence>
<evidence type="ECO:0000313" key="9">
    <source>
        <dbReference type="Proteomes" id="UP001620397"/>
    </source>
</evidence>
<dbReference type="Proteomes" id="UP001620397">
    <property type="component" value="Unassembled WGS sequence"/>
</dbReference>
<name>A0ABW8KIN0_9GAMM</name>
<feature type="transmembrane region" description="Helical" evidence="6">
    <location>
        <begin position="109"/>
        <end position="132"/>
    </location>
</feature>
<evidence type="ECO:0000256" key="6">
    <source>
        <dbReference type="SAM" id="Phobius"/>
    </source>
</evidence>
<evidence type="ECO:0000256" key="5">
    <source>
        <dbReference type="ARBA" id="ARBA00023136"/>
    </source>
</evidence>
<feature type="domain" description="MASE1" evidence="7">
    <location>
        <begin position="15"/>
        <end position="283"/>
    </location>
</feature>
<gene>
    <name evidence="8" type="ORF">ISP14_14480</name>
</gene>
<comment type="caution">
    <text evidence="8">The sequence shown here is derived from an EMBL/GenBank/DDBJ whole genome shotgun (WGS) entry which is preliminary data.</text>
</comment>
<keyword evidence="9" id="KW-1185">Reference proteome</keyword>
<sequence>MKMSTNAWMRHSAVAVAYGLGTTLFRQGLIPHWMPLCGFHLCVLLLAPYRYWPALLVGETCSLAYLSYVCADQLGLAWATVNVIPSAVVAMPIVYLCRERWRLFPERNTASMGMLLGASLLVTCAMTLNNLVLLSTIRLPPGYPSIHYDQVVAQWVLGNYLGILTLAPLVLAVRQSLAGLDVGALQRKLAESRLLLESILLLAPVLIFLIWVGLHAEQAREIVQVAMFLPVVWLALRHGWEGAAVGGTGASIAVMVLMPQSYDPDTLQAEVVIAVVISAMLLVGARITAFDHRARQERDAMRALLTLAQRNVHVSEMQLRMTSHALERIRETVHTGYTLMMERLRYLHPALDDHRYRNRELVAQDQIHRLADSLYPVSWRERGLLGALREGIMVRALDEAGITYWCDLRGPLSLLSLPIHLAIYRLVCETVAQACAKRDVSAFCVRVRCGRMGGGRQFAVLQIDARGHPSRVGHIRWHELLQRLRYSTCGFGRQAIDDRAATFEGRSRERVLPDGRRTSVILFDPE</sequence>
<proteinExistence type="predicted"/>
<feature type="transmembrane region" description="Helical" evidence="6">
    <location>
        <begin position="152"/>
        <end position="173"/>
    </location>
</feature>
<feature type="transmembrane region" description="Helical" evidence="6">
    <location>
        <begin position="243"/>
        <end position="262"/>
    </location>
</feature>
<evidence type="ECO:0000259" key="7">
    <source>
        <dbReference type="Pfam" id="PF05231"/>
    </source>
</evidence>
<dbReference type="InterPro" id="IPR007895">
    <property type="entry name" value="MASE1"/>
</dbReference>
<evidence type="ECO:0000256" key="1">
    <source>
        <dbReference type="ARBA" id="ARBA00004651"/>
    </source>
</evidence>
<keyword evidence="5 6" id="KW-0472">Membrane</keyword>
<dbReference type="Pfam" id="PF05231">
    <property type="entry name" value="MASE1"/>
    <property type="match status" value="1"/>
</dbReference>
<dbReference type="EMBL" id="JADIKL010000008">
    <property type="protein sequence ID" value="MFK2932000.1"/>
    <property type="molecule type" value="Genomic_DNA"/>
</dbReference>
<evidence type="ECO:0000313" key="8">
    <source>
        <dbReference type="EMBL" id="MFK2932000.1"/>
    </source>
</evidence>